<name>A0AAN8NKJ3_9PEZI</name>
<sequence>MQLSEYLKAIAAPELIICEPRSTIKTTNPAHPREYLSDLTEWVGIKKDIKELFEPKLSFEVDLQSSEFEHIGFTQKRTNRAASCSDENDVVSLGEKAYESPALTILEECFGIVGHFCHHRAGCNLGDPDRVFVVKDTPTERGRGKLVVEWKTPWALTTPNNLVEEFNDERLSDEPPTRLVKAVSQLYGYMTYNNLEFGVLCNYESLYLFRRVGDSGLEVSPPFKFSDTGTESPVAALTYICHRVVTVGSFHYSPIERGPSGTHILKIEDLVVRGTWKEKDDPEIPWERMNLYLTERVTRNTATVMLGEIRSQLGPRRLESQKAVFKVYEINTNIKKKAADQEIEAYQKLKSLQGSYIPKLYAAGTYMKSLRVLILEHCGKAASPDCVDVDFWAQARKAVQALHKAGAVHGDIKLDNFTISTLGARLIDLGLCRQGTDRERAEELRDSDLLKDEWYKHHAVEEEDEAA</sequence>
<dbReference type="Proteomes" id="UP001313282">
    <property type="component" value="Unassembled WGS sequence"/>
</dbReference>
<organism evidence="1 2">
    <name type="scientific">Orbilia javanica</name>
    <dbReference type="NCBI Taxonomy" id="47235"/>
    <lineage>
        <taxon>Eukaryota</taxon>
        <taxon>Fungi</taxon>
        <taxon>Dikarya</taxon>
        <taxon>Ascomycota</taxon>
        <taxon>Pezizomycotina</taxon>
        <taxon>Orbiliomycetes</taxon>
        <taxon>Orbiliales</taxon>
        <taxon>Orbiliaceae</taxon>
        <taxon>Orbilia</taxon>
    </lineage>
</organism>
<dbReference type="EMBL" id="JAVHNR010000012">
    <property type="protein sequence ID" value="KAK6329904.1"/>
    <property type="molecule type" value="Genomic_DNA"/>
</dbReference>
<accession>A0AAN8NKJ3</accession>
<dbReference type="SUPFAM" id="SSF56112">
    <property type="entry name" value="Protein kinase-like (PK-like)"/>
    <property type="match status" value="1"/>
</dbReference>
<evidence type="ECO:0000313" key="1">
    <source>
        <dbReference type="EMBL" id="KAK6329904.1"/>
    </source>
</evidence>
<dbReference type="PANTHER" id="PTHR37171">
    <property type="entry name" value="SERINE/THREONINE-PROTEIN KINASE YRZF-RELATED"/>
    <property type="match status" value="1"/>
</dbReference>
<gene>
    <name evidence="1" type="ORF">TWF718_003331</name>
</gene>
<comment type="caution">
    <text evidence="1">The sequence shown here is derived from an EMBL/GenBank/DDBJ whole genome shotgun (WGS) entry which is preliminary data.</text>
</comment>
<proteinExistence type="predicted"/>
<dbReference type="PANTHER" id="PTHR37171:SF1">
    <property type="entry name" value="SERINE_THREONINE-PROTEIN KINASE YRZF-RELATED"/>
    <property type="match status" value="1"/>
</dbReference>
<keyword evidence="2" id="KW-1185">Reference proteome</keyword>
<protein>
    <recommendedName>
        <fullName evidence="3">Protein kinase domain-containing protein</fullName>
    </recommendedName>
</protein>
<dbReference type="InterPro" id="IPR011009">
    <property type="entry name" value="Kinase-like_dom_sf"/>
</dbReference>
<reference evidence="1 2" key="1">
    <citation type="submission" date="2019-10" db="EMBL/GenBank/DDBJ databases">
        <authorList>
            <person name="Palmer J.M."/>
        </authorList>
    </citation>
    <scope>NUCLEOTIDE SEQUENCE [LARGE SCALE GENOMIC DNA]</scope>
    <source>
        <strain evidence="1 2">TWF718</strain>
    </source>
</reference>
<dbReference type="Gene3D" id="1.10.510.10">
    <property type="entry name" value="Transferase(Phosphotransferase) domain 1"/>
    <property type="match status" value="1"/>
</dbReference>
<dbReference type="InterPro" id="IPR052396">
    <property type="entry name" value="Meiotic_Drive_Suppr_Kinase"/>
</dbReference>
<evidence type="ECO:0000313" key="2">
    <source>
        <dbReference type="Proteomes" id="UP001313282"/>
    </source>
</evidence>
<evidence type="ECO:0008006" key="3">
    <source>
        <dbReference type="Google" id="ProtNLM"/>
    </source>
</evidence>
<dbReference type="AlphaFoldDB" id="A0AAN8NKJ3"/>